<organism evidence="1 2">
    <name type="scientific">Dendrolimus kikuchii</name>
    <dbReference type="NCBI Taxonomy" id="765133"/>
    <lineage>
        <taxon>Eukaryota</taxon>
        <taxon>Metazoa</taxon>
        <taxon>Ecdysozoa</taxon>
        <taxon>Arthropoda</taxon>
        <taxon>Hexapoda</taxon>
        <taxon>Insecta</taxon>
        <taxon>Pterygota</taxon>
        <taxon>Neoptera</taxon>
        <taxon>Endopterygota</taxon>
        <taxon>Lepidoptera</taxon>
        <taxon>Glossata</taxon>
        <taxon>Ditrysia</taxon>
        <taxon>Bombycoidea</taxon>
        <taxon>Lasiocampidae</taxon>
        <taxon>Dendrolimus</taxon>
    </lineage>
</organism>
<name>A0ACC1DFE4_9NEOP</name>
<proteinExistence type="predicted"/>
<evidence type="ECO:0000313" key="1">
    <source>
        <dbReference type="EMBL" id="KAJ0182556.1"/>
    </source>
</evidence>
<accession>A0ACC1DFE4</accession>
<protein>
    <submittedName>
        <fullName evidence="1">Uncharacterized protein</fullName>
    </submittedName>
</protein>
<comment type="caution">
    <text evidence="1">The sequence shown here is derived from an EMBL/GenBank/DDBJ whole genome shotgun (WGS) entry which is preliminary data.</text>
</comment>
<keyword evidence="2" id="KW-1185">Reference proteome</keyword>
<gene>
    <name evidence="1" type="ORF">K1T71_001925</name>
</gene>
<evidence type="ECO:0000313" key="2">
    <source>
        <dbReference type="Proteomes" id="UP000824533"/>
    </source>
</evidence>
<reference evidence="1 2" key="1">
    <citation type="journal article" date="2021" name="Front. Genet.">
        <title>Chromosome-Level Genome Assembly Reveals Significant Gene Expansion in the Toll and IMD Signaling Pathways of Dendrolimus kikuchii.</title>
        <authorList>
            <person name="Zhou J."/>
            <person name="Wu P."/>
            <person name="Xiong Z."/>
            <person name="Liu N."/>
            <person name="Zhao N."/>
            <person name="Ji M."/>
            <person name="Qiu Y."/>
            <person name="Yang B."/>
        </authorList>
    </citation>
    <scope>NUCLEOTIDE SEQUENCE [LARGE SCALE GENOMIC DNA]</scope>
    <source>
        <strain evidence="1">Ann1</strain>
    </source>
</reference>
<sequence>METDGVHVNNNHFEKPPWDVMKLYIKLYCQQIREKKFKHSKIMEAKKSWYSLSKAEQIQFYNKYKQYQMRWKEKIVDCIDKAEPFMKKIIMSVPDKDMISANEIIYAEDRPTEVMKQTEDTKSIDNDVTVEQLHNNTTAQECLNTTKKAEGNNETEYQNFNTTEQLGIPDRLHTSTRSSQEQELIGLPLVEPKPPMLKSGQELYELLAMTKDNSNAESWKNLSTLKKSRYNRAVLMLKKDYIVNYKLFLENLPPKDLYEYYHKTI</sequence>
<dbReference type="EMBL" id="CM034389">
    <property type="protein sequence ID" value="KAJ0182556.1"/>
    <property type="molecule type" value="Genomic_DNA"/>
</dbReference>
<dbReference type="Proteomes" id="UP000824533">
    <property type="component" value="Linkage Group LG03"/>
</dbReference>